<proteinExistence type="predicted"/>
<sequence>MMTYNTPMSLLSLTEDVTRMFVPGEQLRVNIERDRRLEEGTAAQVLVGCRIISPKSLFLPEKLVEKLEQHRSCEEEKNM</sequence>
<protein>
    <submittedName>
        <fullName evidence="1">Uncharacterized protein</fullName>
    </submittedName>
</protein>
<evidence type="ECO:0000313" key="1">
    <source>
        <dbReference type="EnsemblPlants" id="Bo2g023150.1"/>
    </source>
</evidence>
<dbReference type="AlphaFoldDB" id="A0A0D3AK89"/>
<dbReference type="Gramene" id="Bo2g023150.1">
    <property type="protein sequence ID" value="Bo2g023150.1"/>
    <property type="gene ID" value="Bo2g023150"/>
</dbReference>
<reference evidence="1 2" key="1">
    <citation type="journal article" date="2014" name="Genome Biol.">
        <title>Transcriptome and methylome profiling reveals relics of genome dominance in the mesopolyploid Brassica oleracea.</title>
        <authorList>
            <person name="Parkin I.A."/>
            <person name="Koh C."/>
            <person name="Tang H."/>
            <person name="Robinson S.J."/>
            <person name="Kagale S."/>
            <person name="Clarke W.E."/>
            <person name="Town C.D."/>
            <person name="Nixon J."/>
            <person name="Krishnakumar V."/>
            <person name="Bidwell S.L."/>
            <person name="Denoeud F."/>
            <person name="Belcram H."/>
            <person name="Links M.G."/>
            <person name="Just J."/>
            <person name="Clarke C."/>
            <person name="Bender T."/>
            <person name="Huebert T."/>
            <person name="Mason A.S."/>
            <person name="Pires J.C."/>
            <person name="Barker G."/>
            <person name="Moore J."/>
            <person name="Walley P.G."/>
            <person name="Manoli S."/>
            <person name="Batley J."/>
            <person name="Edwards D."/>
            <person name="Nelson M.N."/>
            <person name="Wang X."/>
            <person name="Paterson A.H."/>
            <person name="King G."/>
            <person name="Bancroft I."/>
            <person name="Chalhoub B."/>
            <person name="Sharpe A.G."/>
        </authorList>
    </citation>
    <scope>NUCLEOTIDE SEQUENCE</scope>
    <source>
        <strain evidence="1 2">cv. TO1000</strain>
    </source>
</reference>
<dbReference type="EnsemblPlants" id="Bo2g023150.1">
    <property type="protein sequence ID" value="Bo2g023150.1"/>
    <property type="gene ID" value="Bo2g023150"/>
</dbReference>
<dbReference type="HOGENOM" id="CLU_2609354_0_0_1"/>
<keyword evidence="2" id="KW-1185">Reference proteome</keyword>
<accession>A0A0D3AK89</accession>
<name>A0A0D3AK89_BRAOL</name>
<organism evidence="1 2">
    <name type="scientific">Brassica oleracea var. oleracea</name>
    <dbReference type="NCBI Taxonomy" id="109376"/>
    <lineage>
        <taxon>Eukaryota</taxon>
        <taxon>Viridiplantae</taxon>
        <taxon>Streptophyta</taxon>
        <taxon>Embryophyta</taxon>
        <taxon>Tracheophyta</taxon>
        <taxon>Spermatophyta</taxon>
        <taxon>Magnoliopsida</taxon>
        <taxon>eudicotyledons</taxon>
        <taxon>Gunneridae</taxon>
        <taxon>Pentapetalae</taxon>
        <taxon>rosids</taxon>
        <taxon>malvids</taxon>
        <taxon>Brassicales</taxon>
        <taxon>Brassicaceae</taxon>
        <taxon>Brassiceae</taxon>
        <taxon>Brassica</taxon>
    </lineage>
</organism>
<evidence type="ECO:0000313" key="2">
    <source>
        <dbReference type="Proteomes" id="UP000032141"/>
    </source>
</evidence>
<dbReference type="Proteomes" id="UP000032141">
    <property type="component" value="Chromosome C2"/>
</dbReference>
<reference evidence="1" key="2">
    <citation type="submission" date="2015-03" db="UniProtKB">
        <authorList>
            <consortium name="EnsemblPlants"/>
        </authorList>
    </citation>
    <scope>IDENTIFICATION</scope>
</reference>